<evidence type="ECO:0000259" key="2">
    <source>
        <dbReference type="Pfam" id="PF20469"/>
    </source>
</evidence>
<sequence length="702" mass="81308">MFLKRLKLTNYRKFSAEQNVVEFISSKIVKKQEDENAEETVTTEETKEVSGKIGEIDVASGTTLIIGKNNAGKTTIITALDNLINHSNAFGANDFNYRYLQEYLNDYDVNNPPVSAPYIEFKITIELEEDSSDRISNLIPFMLVEDIEDSELDICIRYEVGDLVFFQSEMKESFSEGKDKNAFAKFLNLLQDIDYTLNYYDKNLNRIDADFKLSNLMELQCIKANHLKNDHCLTDAFNKIINYRYDHVFQKEKKEITKELEQINSDLTQNISKNHTDVIRNVLKTLVSMERMGVDLSADITFDKLMKDLIKYEYIEDDTNIPEDQFGLGYTNLVMIIATIIDYMERYPDSSFNSKINLISIEEPETFMHPQMQELFIKNINEAIRVLLSSKDKDVNSQIIITTHSSHILNSKIHSTNTFNNICYLHEKKSNASVTNLCNKIVMPNESEDEESETFRFLKKHIKYKVSELFFSEAAIFVEGFAEDMIIPYYIEKREGLCKHFVSVFNINGAHGFLYKRLIEALGIPVLIITDLDIERKEESEEDTEEDRKSATIYQQIRCLDDHKTTNATIIDLYGKSDISAISNHIEKNNLYLAYQGKINGYYATSFEEAFILTNYDNALANELLKELKPQIYKSIVGKIPKYEKNKENSYKWQRKLEKSKGEFASKLLYKIVNEELEENLPKLPQYISDGLDWLEEKLGGN</sequence>
<dbReference type="EMBL" id="CYZL01000025">
    <property type="protein sequence ID" value="CUO79836.1"/>
    <property type="molecule type" value="Genomic_DNA"/>
</dbReference>
<evidence type="ECO:0000313" key="4">
    <source>
        <dbReference type="Proteomes" id="UP000095679"/>
    </source>
</evidence>
<proteinExistence type="predicted"/>
<dbReference type="PANTHER" id="PTHR43581:SF2">
    <property type="entry name" value="EXCINUCLEASE ATPASE SUBUNIT"/>
    <property type="match status" value="1"/>
</dbReference>
<dbReference type="Pfam" id="PF20469">
    <property type="entry name" value="OLD-like_TOPRIM"/>
    <property type="match status" value="1"/>
</dbReference>
<dbReference type="Proteomes" id="UP000095679">
    <property type="component" value="Unassembled WGS sequence"/>
</dbReference>
<accession>A0A174I1P3</accession>
<evidence type="ECO:0000313" key="3">
    <source>
        <dbReference type="EMBL" id="CUO79836.1"/>
    </source>
</evidence>
<dbReference type="Pfam" id="PF13175">
    <property type="entry name" value="AAA_15"/>
    <property type="match status" value="1"/>
</dbReference>
<feature type="domain" description="OLD protein-like TOPRIM" evidence="2">
    <location>
        <begin position="470"/>
        <end position="533"/>
    </location>
</feature>
<reference evidence="3 4" key="1">
    <citation type="submission" date="2015-09" db="EMBL/GenBank/DDBJ databases">
        <authorList>
            <consortium name="Pathogen Informatics"/>
        </authorList>
    </citation>
    <scope>NUCLEOTIDE SEQUENCE [LARGE SCALE GENOMIC DNA]</scope>
    <source>
        <strain evidence="3 4">2789STDY5834835</strain>
    </source>
</reference>
<organism evidence="3 4">
    <name type="scientific">Anaerobutyricum hallii</name>
    <dbReference type="NCBI Taxonomy" id="39488"/>
    <lineage>
        <taxon>Bacteria</taxon>
        <taxon>Bacillati</taxon>
        <taxon>Bacillota</taxon>
        <taxon>Clostridia</taxon>
        <taxon>Lachnospirales</taxon>
        <taxon>Lachnospiraceae</taxon>
        <taxon>Anaerobutyricum</taxon>
    </lineage>
</organism>
<protein>
    <submittedName>
        <fullName evidence="3">Predicted ATPase</fullName>
    </submittedName>
</protein>
<dbReference type="PANTHER" id="PTHR43581">
    <property type="entry name" value="ATP/GTP PHOSPHATASE"/>
    <property type="match status" value="1"/>
</dbReference>
<name>A0A174I1P3_9FIRM</name>
<dbReference type="SUPFAM" id="SSF52540">
    <property type="entry name" value="P-loop containing nucleoside triphosphate hydrolases"/>
    <property type="match status" value="1"/>
</dbReference>
<dbReference type="CDD" id="cd01026">
    <property type="entry name" value="TOPRIM_OLD"/>
    <property type="match status" value="1"/>
</dbReference>
<dbReference type="RefSeq" id="WP_055299365.1">
    <property type="nucleotide sequence ID" value="NZ_BLYK01000018.1"/>
</dbReference>
<dbReference type="Gene3D" id="3.40.50.300">
    <property type="entry name" value="P-loop containing nucleotide triphosphate hydrolases"/>
    <property type="match status" value="1"/>
</dbReference>
<dbReference type="InterPro" id="IPR027417">
    <property type="entry name" value="P-loop_NTPase"/>
</dbReference>
<dbReference type="InterPro" id="IPR041685">
    <property type="entry name" value="AAA_GajA/Old/RecF-like"/>
</dbReference>
<gene>
    <name evidence="3" type="ORF">ERS852450_02442</name>
</gene>
<dbReference type="AlphaFoldDB" id="A0A174I1P3"/>
<evidence type="ECO:0000259" key="1">
    <source>
        <dbReference type="Pfam" id="PF13175"/>
    </source>
</evidence>
<dbReference type="InterPro" id="IPR034139">
    <property type="entry name" value="TOPRIM_OLD"/>
</dbReference>
<feature type="domain" description="Endonuclease GajA/Old nuclease/RecF-like AAA" evidence="1">
    <location>
        <begin position="1"/>
        <end position="408"/>
    </location>
</feature>
<dbReference type="InterPro" id="IPR051396">
    <property type="entry name" value="Bact_Antivir_Def_Nuclease"/>
</dbReference>